<dbReference type="PANTHER" id="PTHR43155">
    <property type="entry name" value="CYCLIC DI-GMP PHOSPHODIESTERASE PA4108-RELATED"/>
    <property type="match status" value="1"/>
</dbReference>
<dbReference type="PANTHER" id="PTHR43155:SF2">
    <property type="entry name" value="CYCLIC DI-GMP PHOSPHODIESTERASE PA4108"/>
    <property type="match status" value="1"/>
</dbReference>
<reference evidence="3" key="1">
    <citation type="journal article" date="2014" name="Int. J. Syst. Evol. Microbiol.">
        <title>Complete genome of a new Firmicutes species belonging to the dominant human colonic microbiota ('Ruminococcus bicirculans') reveals two chromosomes and a selective capacity to utilize plant glucans.</title>
        <authorList>
            <consortium name="NISC Comparative Sequencing Program"/>
            <person name="Wegmann U."/>
            <person name="Louis P."/>
            <person name="Goesmann A."/>
            <person name="Henrissat B."/>
            <person name="Duncan S.H."/>
            <person name="Flint H.J."/>
        </authorList>
    </citation>
    <scope>NUCLEOTIDE SEQUENCE</scope>
    <source>
        <strain evidence="3">NBRC 107715</strain>
    </source>
</reference>
<dbReference type="EMBL" id="BJZU01000020">
    <property type="protein sequence ID" value="GEP03373.1"/>
    <property type="molecule type" value="Genomic_DNA"/>
</dbReference>
<feature type="domain" description="HD-GYP" evidence="1">
    <location>
        <begin position="165"/>
        <end position="352"/>
    </location>
</feature>
<comment type="caution">
    <text evidence="2">The sequence shown here is derived from an EMBL/GenBank/DDBJ whole genome shotgun (WGS) entry which is preliminary data.</text>
</comment>
<evidence type="ECO:0000259" key="1">
    <source>
        <dbReference type="PROSITE" id="PS51832"/>
    </source>
</evidence>
<protein>
    <recommendedName>
        <fullName evidence="1">HD-GYP domain-containing protein</fullName>
    </recommendedName>
</protein>
<dbReference type="Pfam" id="PF13487">
    <property type="entry name" value="HD_5"/>
    <property type="match status" value="1"/>
</dbReference>
<evidence type="ECO:0000313" key="5">
    <source>
        <dbReference type="Proteomes" id="UP001156856"/>
    </source>
</evidence>
<organism evidence="2 4">
    <name type="scientific">Methylobacterium oxalidis</name>
    <dbReference type="NCBI Taxonomy" id="944322"/>
    <lineage>
        <taxon>Bacteria</taxon>
        <taxon>Pseudomonadati</taxon>
        <taxon>Pseudomonadota</taxon>
        <taxon>Alphaproteobacteria</taxon>
        <taxon>Hyphomicrobiales</taxon>
        <taxon>Methylobacteriaceae</taxon>
        <taxon>Methylobacterium</taxon>
    </lineage>
</organism>
<gene>
    <name evidence="3" type="ORF">GCM10007888_25000</name>
    <name evidence="2" type="ORF">MOX02_14110</name>
</gene>
<reference evidence="2 4" key="3">
    <citation type="submission" date="2019-07" db="EMBL/GenBank/DDBJ databases">
        <title>Whole genome shotgun sequence of Methylobacterium oxalidis NBRC 107715.</title>
        <authorList>
            <person name="Hosoyama A."/>
            <person name="Uohara A."/>
            <person name="Ohji S."/>
            <person name="Ichikawa N."/>
        </authorList>
    </citation>
    <scope>NUCLEOTIDE SEQUENCE [LARGE SCALE GENOMIC DNA]</scope>
    <source>
        <strain evidence="2 4">NBRC 107715</strain>
    </source>
</reference>
<dbReference type="RefSeq" id="WP_147025089.1">
    <property type="nucleotide sequence ID" value="NZ_BJZU01000020.1"/>
</dbReference>
<dbReference type="AlphaFoldDB" id="A0A512J0E5"/>
<dbReference type="InterPro" id="IPR003607">
    <property type="entry name" value="HD/PDEase_dom"/>
</dbReference>
<evidence type="ECO:0000313" key="2">
    <source>
        <dbReference type="EMBL" id="GEP03373.1"/>
    </source>
</evidence>
<dbReference type="EMBL" id="BSPK01000034">
    <property type="protein sequence ID" value="GLS64119.1"/>
    <property type="molecule type" value="Genomic_DNA"/>
</dbReference>
<dbReference type="PROSITE" id="PS51832">
    <property type="entry name" value="HD_GYP"/>
    <property type="match status" value="1"/>
</dbReference>
<dbReference type="SUPFAM" id="SSF109604">
    <property type="entry name" value="HD-domain/PDEase-like"/>
    <property type="match status" value="1"/>
</dbReference>
<accession>A0A512J0E5</accession>
<keyword evidence="5" id="KW-1185">Reference proteome</keyword>
<dbReference type="Proteomes" id="UP001156856">
    <property type="component" value="Unassembled WGS sequence"/>
</dbReference>
<dbReference type="NCBIfam" id="TIGR00277">
    <property type="entry name" value="HDIG"/>
    <property type="match status" value="1"/>
</dbReference>
<dbReference type="Gene3D" id="1.10.3210.10">
    <property type="entry name" value="Hypothetical protein af1432"/>
    <property type="match status" value="1"/>
</dbReference>
<reference evidence="5" key="2">
    <citation type="journal article" date="2019" name="Int. J. Syst. Evol. Microbiol.">
        <title>The Global Catalogue of Microorganisms (GCM) 10K type strain sequencing project: providing services to taxonomists for standard genome sequencing and annotation.</title>
        <authorList>
            <consortium name="The Broad Institute Genomics Platform"/>
            <consortium name="The Broad Institute Genome Sequencing Center for Infectious Disease"/>
            <person name="Wu L."/>
            <person name="Ma J."/>
        </authorList>
    </citation>
    <scope>NUCLEOTIDE SEQUENCE [LARGE SCALE GENOMIC DNA]</scope>
    <source>
        <strain evidence="5">NBRC 107715</strain>
    </source>
</reference>
<evidence type="ECO:0000313" key="3">
    <source>
        <dbReference type="EMBL" id="GLS64119.1"/>
    </source>
</evidence>
<evidence type="ECO:0000313" key="4">
    <source>
        <dbReference type="Proteomes" id="UP000321960"/>
    </source>
</evidence>
<dbReference type="OrthoDB" id="9802066at2"/>
<dbReference type="Proteomes" id="UP000321960">
    <property type="component" value="Unassembled WGS sequence"/>
</dbReference>
<sequence>MLTGVVVLVSDQPARSAPLADALQGVAMCELVGFEVDWSTYANAVAVVTDVDLARPAAMQCLLGLRRQPWAEARPLLCITHRTSDKALRQAQVLGASACLPYYTEPHVVVTALLNLINPNEGALNATVRQCAERAGAVLTTLFSAAGTSGRVDLQAIDNCVDPMLLALSDGGLARWLNTIRAHDNATYQHSLVVAGLAAQFATHIGFPEAQRQRLVRAALVHDVGKARIPRALLLKRGSLEPEEAVIMRTHAVLGYEILKASSGSDPAMLDAVRHHHEMIDGSGYPDGISGDAISDVVRFLTICDIYAALTERRSYKPALSPTEAMVILQGMQGKIEPRFVQAFGKAVAQAA</sequence>
<dbReference type="SMART" id="SM00471">
    <property type="entry name" value="HDc"/>
    <property type="match status" value="1"/>
</dbReference>
<dbReference type="CDD" id="cd00077">
    <property type="entry name" value="HDc"/>
    <property type="match status" value="1"/>
</dbReference>
<dbReference type="InterPro" id="IPR037522">
    <property type="entry name" value="HD_GYP_dom"/>
</dbReference>
<proteinExistence type="predicted"/>
<dbReference type="GO" id="GO:0008081">
    <property type="term" value="F:phosphoric diester hydrolase activity"/>
    <property type="evidence" value="ECO:0007669"/>
    <property type="project" value="UniProtKB-ARBA"/>
</dbReference>
<reference evidence="3" key="4">
    <citation type="submission" date="2023-01" db="EMBL/GenBank/DDBJ databases">
        <title>Draft genome sequence of Methylobacterium oxalidis strain NBRC 107715.</title>
        <authorList>
            <person name="Sun Q."/>
            <person name="Mori K."/>
        </authorList>
    </citation>
    <scope>NUCLEOTIDE SEQUENCE</scope>
    <source>
        <strain evidence="3">NBRC 107715</strain>
    </source>
</reference>
<name>A0A512J0E5_9HYPH</name>
<dbReference type="InterPro" id="IPR006675">
    <property type="entry name" value="HDIG_dom"/>
</dbReference>